<dbReference type="HOGENOM" id="CLU_054518_0_0_0"/>
<dbReference type="EMBL" id="CP002454">
    <property type="protein sequence ID" value="ADV66151.1"/>
    <property type="molecule type" value="Genomic_DNA"/>
</dbReference>
<keyword evidence="5 7" id="KW-1133">Transmembrane helix</keyword>
<evidence type="ECO:0000256" key="4">
    <source>
        <dbReference type="ARBA" id="ARBA00022692"/>
    </source>
</evidence>
<evidence type="ECO:0000256" key="6">
    <source>
        <dbReference type="ARBA" id="ARBA00023136"/>
    </source>
</evidence>
<proteinExistence type="predicted"/>
<feature type="transmembrane region" description="Helical" evidence="7">
    <location>
        <begin position="38"/>
        <end position="55"/>
    </location>
</feature>
<evidence type="ECO:0000256" key="7">
    <source>
        <dbReference type="SAM" id="Phobius"/>
    </source>
</evidence>
<evidence type="ECO:0000313" key="10">
    <source>
        <dbReference type="Proteomes" id="UP000008635"/>
    </source>
</evidence>
<evidence type="ECO:0000256" key="3">
    <source>
        <dbReference type="ARBA" id="ARBA00022475"/>
    </source>
</evidence>
<name>E8U512_DEIML</name>
<evidence type="ECO:0000256" key="1">
    <source>
        <dbReference type="ARBA" id="ARBA00004651"/>
    </source>
</evidence>
<reference evidence="10" key="2">
    <citation type="submission" date="2011-01" db="EMBL/GenBank/DDBJ databases">
        <title>The complete genome of Deinococcus maricopensis DSM 21211.</title>
        <authorList>
            <consortium name="US DOE Joint Genome Institute (JGI-PGF)"/>
            <person name="Lucas S."/>
            <person name="Copeland A."/>
            <person name="Lapidus A."/>
            <person name="Goodwin L."/>
            <person name="Pitluck S."/>
            <person name="Kyrpides N."/>
            <person name="Mavromatis K."/>
            <person name="Pagani I."/>
            <person name="Ivanova N."/>
            <person name="Ovchinnikova G."/>
            <person name="Zeytun A."/>
            <person name="Detter J.C."/>
            <person name="Han C."/>
            <person name="Land M."/>
            <person name="Hauser L."/>
            <person name="Markowitz V."/>
            <person name="Cheng J.-F."/>
            <person name="Hugenholtz P."/>
            <person name="Woyke T."/>
            <person name="Wu D."/>
            <person name="Pukall R."/>
            <person name="Gehrich-Schroeter G."/>
            <person name="Brambilla E."/>
            <person name="Klenk H.-P."/>
            <person name="Eisen J.A."/>
        </authorList>
    </citation>
    <scope>NUCLEOTIDE SEQUENCE [LARGE SCALE GENOMIC DNA]</scope>
    <source>
        <strain evidence="10">DSM 21211 / LMG 22137 / NRRL B-23946 / LB-34</strain>
    </source>
</reference>
<keyword evidence="10" id="KW-1185">Reference proteome</keyword>
<feature type="transmembrane region" description="Helical" evidence="7">
    <location>
        <begin position="162"/>
        <end position="184"/>
    </location>
</feature>
<feature type="transmembrane region" description="Helical" evidence="7">
    <location>
        <begin position="133"/>
        <end position="156"/>
    </location>
</feature>
<evidence type="ECO:0000256" key="2">
    <source>
        <dbReference type="ARBA" id="ARBA00022448"/>
    </source>
</evidence>
<dbReference type="Proteomes" id="UP000008635">
    <property type="component" value="Chromosome"/>
</dbReference>
<keyword evidence="6 7" id="KW-0472">Membrane</keyword>
<dbReference type="STRING" id="709986.Deima_0492"/>
<evidence type="ECO:0000259" key="8">
    <source>
        <dbReference type="PROSITE" id="PS50850"/>
    </source>
</evidence>
<dbReference type="KEGG" id="dmr:Deima_0492"/>
<dbReference type="RefSeq" id="WP_013555656.1">
    <property type="nucleotide sequence ID" value="NC_014958.1"/>
</dbReference>
<feature type="domain" description="Major facilitator superfamily (MFS) profile" evidence="8">
    <location>
        <begin position="8"/>
        <end position="378"/>
    </location>
</feature>
<gene>
    <name evidence="9" type="ordered locus">Deima_0492</name>
</gene>
<dbReference type="GO" id="GO:0022857">
    <property type="term" value="F:transmembrane transporter activity"/>
    <property type="evidence" value="ECO:0007669"/>
    <property type="project" value="InterPro"/>
</dbReference>
<feature type="transmembrane region" description="Helical" evidence="7">
    <location>
        <begin position="290"/>
        <end position="311"/>
    </location>
</feature>
<evidence type="ECO:0000313" key="9">
    <source>
        <dbReference type="EMBL" id="ADV66151.1"/>
    </source>
</evidence>
<reference evidence="9 10" key="1">
    <citation type="journal article" date="2011" name="Stand. Genomic Sci.">
        <title>Complete genome sequence of Deinococcus maricopensis type strain (LB-34).</title>
        <authorList>
            <person name="Pukall R."/>
            <person name="Zeytun A."/>
            <person name="Lucas S."/>
            <person name="Lapidus A."/>
            <person name="Hammon N."/>
            <person name="Deshpande S."/>
            <person name="Nolan M."/>
            <person name="Cheng J.F."/>
            <person name="Pitluck S."/>
            <person name="Liolios K."/>
            <person name="Pagani I."/>
            <person name="Mikhailova N."/>
            <person name="Ivanova N."/>
            <person name="Mavromatis K."/>
            <person name="Pati A."/>
            <person name="Tapia R."/>
            <person name="Han C."/>
            <person name="Goodwin L."/>
            <person name="Chen A."/>
            <person name="Palaniappan K."/>
            <person name="Land M."/>
            <person name="Hauser L."/>
            <person name="Chang Y.J."/>
            <person name="Jeffries C.D."/>
            <person name="Brambilla E.M."/>
            <person name="Rohde M."/>
            <person name="Goker M."/>
            <person name="Detter J.C."/>
            <person name="Woyke T."/>
            <person name="Bristow J."/>
            <person name="Eisen J.A."/>
            <person name="Markowitz V."/>
            <person name="Hugenholtz P."/>
            <person name="Kyrpides N.C."/>
            <person name="Klenk H.P."/>
        </authorList>
    </citation>
    <scope>NUCLEOTIDE SEQUENCE [LARGE SCALE GENOMIC DNA]</scope>
    <source>
        <strain evidence="10">DSM 21211 / LMG 22137 / NRRL B-23946 / LB-34</strain>
    </source>
</reference>
<dbReference type="GO" id="GO:0005886">
    <property type="term" value="C:plasma membrane"/>
    <property type="evidence" value="ECO:0007669"/>
    <property type="project" value="UniProtKB-SubCell"/>
</dbReference>
<dbReference type="Gene3D" id="1.20.1250.20">
    <property type="entry name" value="MFS general substrate transporter like domains"/>
    <property type="match status" value="2"/>
</dbReference>
<dbReference type="Pfam" id="PF07690">
    <property type="entry name" value="MFS_1"/>
    <property type="match status" value="1"/>
</dbReference>
<dbReference type="PROSITE" id="PS50850">
    <property type="entry name" value="MFS"/>
    <property type="match status" value="1"/>
</dbReference>
<protein>
    <submittedName>
        <fullName evidence="9">Major facilitator superfamily MFS_1</fullName>
    </submittedName>
</protein>
<evidence type="ECO:0000256" key="5">
    <source>
        <dbReference type="ARBA" id="ARBA00022989"/>
    </source>
</evidence>
<comment type="subcellular location">
    <subcellularLocation>
        <location evidence="1">Cell membrane</location>
        <topology evidence="1">Multi-pass membrane protein</topology>
    </subcellularLocation>
</comment>
<sequence length="389" mass="40830">MPWSHPALVLRLILLLILNEFVRSGFFVAFLPLRSGEFALTTGTVGLIVGGHYLADALAKGPVGVLTERWGVGRLLVAAALAGLLLVAFTLAALSWVVPLALSVLWGLTFTAMWPGIMTVVSRDAHEGQQARALSLTTLSATPGIALGAVGVGVLMRNAPAFAFPALLTAQVLALLVALSLVNLRVPPAARATPRRSWADVAGLLPPAILQTLAPGLMMTLFYPFLDRIGVTFRDLLLPGLLAAALAAAVVPLAGRLADRTAPRTALLPGLLALASAFTLLALPHPETRLYLILPLFAAGFAAFTAGWNGLLDRTLPQEHRSAAWGTVMTFETLGYAIGPIIGGFVWQFAGAPGTFALGAALYLTALLLHALRRTRARASTHAAELPGH</sequence>
<feature type="transmembrane region" description="Helical" evidence="7">
    <location>
        <begin position="75"/>
        <end position="98"/>
    </location>
</feature>
<dbReference type="AlphaFoldDB" id="E8U512"/>
<dbReference type="InterPro" id="IPR011701">
    <property type="entry name" value="MFS"/>
</dbReference>
<keyword evidence="3" id="KW-1003">Cell membrane</keyword>
<dbReference type="OrthoDB" id="59622at2"/>
<feature type="transmembrane region" description="Helical" evidence="7">
    <location>
        <begin position="12"/>
        <end position="32"/>
    </location>
</feature>
<organism evidence="9 10">
    <name type="scientific">Deinococcus maricopensis (strain DSM 21211 / LMG 22137 / NRRL B-23946 / LB-34)</name>
    <dbReference type="NCBI Taxonomy" id="709986"/>
    <lineage>
        <taxon>Bacteria</taxon>
        <taxon>Thermotogati</taxon>
        <taxon>Deinococcota</taxon>
        <taxon>Deinococci</taxon>
        <taxon>Deinococcales</taxon>
        <taxon>Deinococcaceae</taxon>
        <taxon>Deinococcus</taxon>
    </lineage>
</organism>
<keyword evidence="4 7" id="KW-0812">Transmembrane</keyword>
<feature type="transmembrane region" description="Helical" evidence="7">
    <location>
        <begin position="236"/>
        <end position="254"/>
    </location>
</feature>
<feature type="transmembrane region" description="Helical" evidence="7">
    <location>
        <begin position="353"/>
        <end position="372"/>
    </location>
</feature>
<dbReference type="eggNOG" id="COG0477">
    <property type="taxonomic scope" value="Bacteria"/>
</dbReference>
<feature type="transmembrane region" description="Helical" evidence="7">
    <location>
        <begin position="104"/>
        <end position="121"/>
    </location>
</feature>
<dbReference type="InterPro" id="IPR036259">
    <property type="entry name" value="MFS_trans_sf"/>
</dbReference>
<feature type="transmembrane region" description="Helical" evidence="7">
    <location>
        <begin position="323"/>
        <end position="347"/>
    </location>
</feature>
<dbReference type="InterPro" id="IPR050171">
    <property type="entry name" value="MFS_Transporters"/>
</dbReference>
<keyword evidence="2" id="KW-0813">Transport</keyword>
<feature type="transmembrane region" description="Helical" evidence="7">
    <location>
        <begin position="266"/>
        <end position="284"/>
    </location>
</feature>
<feature type="transmembrane region" description="Helical" evidence="7">
    <location>
        <begin position="204"/>
        <end position="224"/>
    </location>
</feature>
<dbReference type="PANTHER" id="PTHR23517">
    <property type="entry name" value="RESISTANCE PROTEIN MDTM, PUTATIVE-RELATED-RELATED"/>
    <property type="match status" value="1"/>
</dbReference>
<accession>E8U512</accession>
<dbReference type="InterPro" id="IPR020846">
    <property type="entry name" value="MFS_dom"/>
</dbReference>
<dbReference type="SUPFAM" id="SSF103473">
    <property type="entry name" value="MFS general substrate transporter"/>
    <property type="match status" value="1"/>
</dbReference>